<protein>
    <submittedName>
        <fullName evidence="5">N-acetyltransferase</fullName>
    </submittedName>
</protein>
<dbReference type="Proteomes" id="UP000291124">
    <property type="component" value="Chromosome"/>
</dbReference>
<reference evidence="6" key="1">
    <citation type="submission" date="2019-03" db="EMBL/GenBank/DDBJ databases">
        <title>Flavobacterium sp.</title>
        <authorList>
            <person name="Kim H."/>
        </authorList>
    </citation>
    <scope>NUCLEOTIDE SEQUENCE [LARGE SCALE GENOMIC DNA]</scope>
    <source>
        <strain evidence="6">GS13</strain>
    </source>
</reference>
<keyword evidence="1 5" id="KW-0808">Transferase</keyword>
<dbReference type="Gene3D" id="3.40.630.30">
    <property type="match status" value="1"/>
</dbReference>
<feature type="domain" description="N-acetyltransferase" evidence="4">
    <location>
        <begin position="28"/>
        <end position="171"/>
    </location>
</feature>
<dbReference type="PANTHER" id="PTHR43792:SF8">
    <property type="entry name" value="[RIBOSOMAL PROTEIN US5]-ALANINE N-ACETYLTRANSFERASE"/>
    <property type="match status" value="1"/>
</dbReference>
<comment type="similarity">
    <text evidence="3">Belongs to the acetyltransferase family. RimJ subfamily.</text>
</comment>
<sequence>MKFNNWRTETIDKILPEEFFELISKNKTHIEKTFPVTVSNCLDLAKATDFIDNNIQKQEKKENYFFYIRNNETNNLIGYVCIKNIKLDISKCELAYFIDATFEGQGIISKAVSQTIEFCFEELKMNKIFICTSKVNKASQQIALKHKFIQEGILREEFKNHEGVLEDINYYGLLKSDCK</sequence>
<dbReference type="Pfam" id="PF13302">
    <property type="entry name" value="Acetyltransf_3"/>
    <property type="match status" value="1"/>
</dbReference>
<dbReference type="InterPro" id="IPR000182">
    <property type="entry name" value="GNAT_dom"/>
</dbReference>
<evidence type="ECO:0000256" key="1">
    <source>
        <dbReference type="ARBA" id="ARBA00022679"/>
    </source>
</evidence>
<evidence type="ECO:0000256" key="2">
    <source>
        <dbReference type="ARBA" id="ARBA00023315"/>
    </source>
</evidence>
<dbReference type="AlphaFoldDB" id="A0A4V1AGT8"/>
<dbReference type="SUPFAM" id="SSF55729">
    <property type="entry name" value="Acyl-CoA N-acyltransferases (Nat)"/>
    <property type="match status" value="1"/>
</dbReference>
<dbReference type="EMBL" id="CP037933">
    <property type="protein sequence ID" value="QBN19192.1"/>
    <property type="molecule type" value="Genomic_DNA"/>
</dbReference>
<evidence type="ECO:0000256" key="3">
    <source>
        <dbReference type="ARBA" id="ARBA00038502"/>
    </source>
</evidence>
<name>A0A4V1AGT8_9FLAO</name>
<accession>A0A4V1AGT8</accession>
<dbReference type="InterPro" id="IPR016181">
    <property type="entry name" value="Acyl_CoA_acyltransferase"/>
</dbReference>
<evidence type="ECO:0000259" key="4">
    <source>
        <dbReference type="PROSITE" id="PS51186"/>
    </source>
</evidence>
<proteinExistence type="inferred from homology"/>
<dbReference type="PROSITE" id="PS51186">
    <property type="entry name" value="GNAT"/>
    <property type="match status" value="1"/>
</dbReference>
<organism evidence="5 6">
    <name type="scientific">Flavobacterium nackdongense</name>
    <dbReference type="NCBI Taxonomy" id="2547394"/>
    <lineage>
        <taxon>Bacteria</taxon>
        <taxon>Pseudomonadati</taxon>
        <taxon>Bacteroidota</taxon>
        <taxon>Flavobacteriia</taxon>
        <taxon>Flavobacteriales</taxon>
        <taxon>Flavobacteriaceae</taxon>
        <taxon>Flavobacterium</taxon>
    </lineage>
</organism>
<dbReference type="PANTHER" id="PTHR43792">
    <property type="entry name" value="GNAT FAMILY, PUTATIVE (AFU_ORTHOLOGUE AFUA_3G00765)-RELATED-RELATED"/>
    <property type="match status" value="1"/>
</dbReference>
<evidence type="ECO:0000313" key="6">
    <source>
        <dbReference type="Proteomes" id="UP000291124"/>
    </source>
</evidence>
<keyword evidence="2" id="KW-0012">Acyltransferase</keyword>
<dbReference type="OrthoDB" id="883856at2"/>
<dbReference type="KEGG" id="fnk:E1750_10390"/>
<keyword evidence="6" id="KW-1185">Reference proteome</keyword>
<dbReference type="RefSeq" id="WP_133276711.1">
    <property type="nucleotide sequence ID" value="NZ_CP037933.1"/>
</dbReference>
<dbReference type="GO" id="GO:0016747">
    <property type="term" value="F:acyltransferase activity, transferring groups other than amino-acyl groups"/>
    <property type="evidence" value="ECO:0007669"/>
    <property type="project" value="InterPro"/>
</dbReference>
<evidence type="ECO:0000313" key="5">
    <source>
        <dbReference type="EMBL" id="QBN19192.1"/>
    </source>
</evidence>
<gene>
    <name evidence="5" type="ORF">E1750_10390</name>
</gene>
<dbReference type="InterPro" id="IPR051531">
    <property type="entry name" value="N-acetyltransferase"/>
</dbReference>